<dbReference type="GO" id="GO:0009254">
    <property type="term" value="P:peptidoglycan turnover"/>
    <property type="evidence" value="ECO:0007669"/>
    <property type="project" value="TreeGrafter"/>
</dbReference>
<dbReference type="EMBL" id="CZQD01000034">
    <property type="protein sequence ID" value="CUS56913.1"/>
    <property type="molecule type" value="Genomic_DNA"/>
</dbReference>
<dbReference type="Pfam" id="PF01510">
    <property type="entry name" value="Amidase_2"/>
    <property type="match status" value="1"/>
</dbReference>
<keyword evidence="3 6" id="KW-0378">Hydrolase</keyword>
<dbReference type="InterPro" id="IPR051206">
    <property type="entry name" value="NAMLAA_amidase_2"/>
</dbReference>
<reference evidence="6" key="1">
    <citation type="submission" date="2015-10" db="EMBL/GenBank/DDBJ databases">
        <authorList>
            <person name="Gilbert D.G."/>
        </authorList>
    </citation>
    <scope>NUCLEOTIDE SEQUENCE</scope>
</reference>
<comment type="catalytic activity">
    <reaction evidence="1">
        <text>Hydrolyzes the link between N-acetylmuramoyl residues and L-amino acid residues in certain cell-wall glycopeptides.</text>
        <dbReference type="EC" id="3.5.1.28"/>
    </reaction>
</comment>
<dbReference type="CDD" id="cd06583">
    <property type="entry name" value="PGRP"/>
    <property type="match status" value="1"/>
</dbReference>
<protein>
    <recommendedName>
        <fullName evidence="2">N-acetylmuramoyl-L-alanine amidase</fullName>
        <ecNumber evidence="2">3.5.1.28</ecNumber>
    </recommendedName>
</protein>
<evidence type="ECO:0000256" key="3">
    <source>
        <dbReference type="ARBA" id="ARBA00022801"/>
    </source>
</evidence>
<dbReference type="PANTHER" id="PTHR30417">
    <property type="entry name" value="N-ACETYLMURAMOYL-L-ALANINE AMIDASE AMID"/>
    <property type="match status" value="1"/>
</dbReference>
<evidence type="ECO:0000256" key="1">
    <source>
        <dbReference type="ARBA" id="ARBA00001561"/>
    </source>
</evidence>
<dbReference type="GO" id="GO:0008745">
    <property type="term" value="F:N-acetylmuramoyl-L-alanine amidase activity"/>
    <property type="evidence" value="ECO:0007669"/>
    <property type="project" value="UniProtKB-EC"/>
</dbReference>
<name>A0A160U060_9ZZZZ</name>
<dbReference type="SUPFAM" id="SSF55846">
    <property type="entry name" value="N-acetylmuramoyl-L-alanine amidase-like"/>
    <property type="match status" value="1"/>
</dbReference>
<dbReference type="EC" id="3.5.1.28" evidence="2"/>
<proteinExistence type="predicted"/>
<gene>
    <name evidence="6" type="ORF">MGWOODY_Hyp1375</name>
</gene>
<dbReference type="AlphaFoldDB" id="A0A160U060"/>
<accession>A0A160U060</accession>
<dbReference type="InterPro" id="IPR036505">
    <property type="entry name" value="Amidase/PGRP_sf"/>
</dbReference>
<feature type="domain" description="N-acetylmuramoyl-L-alanine amidase" evidence="5">
    <location>
        <begin position="50"/>
        <end position="194"/>
    </location>
</feature>
<evidence type="ECO:0000259" key="5">
    <source>
        <dbReference type="SMART" id="SM00644"/>
    </source>
</evidence>
<dbReference type="InterPro" id="IPR002502">
    <property type="entry name" value="Amidase_domain"/>
</dbReference>
<dbReference type="GO" id="GO:0071555">
    <property type="term" value="P:cell wall organization"/>
    <property type="evidence" value="ECO:0007669"/>
    <property type="project" value="UniProtKB-KW"/>
</dbReference>
<sequence>MFWAIGEEIMANPKTDYFLDLINHSANRPTLFKLKERVYPDIHWFNQNRASDRIFHAVDGIEGLVVHATAGGSTSGALSWWKQPGGGRASAHWIVPDEDEAGHGKEVLAVVYEALAAWHVRNAATHEKVGKKGRINHWTLGVEVVNRQTPNDTFSNWQLEATAQIVRYCWAKYPNFRYVFSHALVDPERRSDPGVNFDWDKFVGLVLTDENDPRRDNIGTKIFLAAESMTLSSGEEAKKYCCE</sequence>
<evidence type="ECO:0000313" key="6">
    <source>
        <dbReference type="EMBL" id="CUS56913.1"/>
    </source>
</evidence>
<dbReference type="GO" id="GO:0009253">
    <property type="term" value="P:peptidoglycan catabolic process"/>
    <property type="evidence" value="ECO:0007669"/>
    <property type="project" value="InterPro"/>
</dbReference>
<dbReference type="SMART" id="SM00644">
    <property type="entry name" value="Ami_2"/>
    <property type="match status" value="1"/>
</dbReference>
<organism evidence="6">
    <name type="scientific">hydrothermal vent metagenome</name>
    <dbReference type="NCBI Taxonomy" id="652676"/>
    <lineage>
        <taxon>unclassified sequences</taxon>
        <taxon>metagenomes</taxon>
        <taxon>ecological metagenomes</taxon>
    </lineage>
</organism>
<dbReference type="Gene3D" id="3.40.80.10">
    <property type="entry name" value="Peptidoglycan recognition protein-like"/>
    <property type="match status" value="1"/>
</dbReference>
<keyword evidence="4" id="KW-0961">Cell wall biogenesis/degradation</keyword>
<dbReference type="PANTHER" id="PTHR30417:SF1">
    <property type="entry name" value="N-ACETYLMURAMOYL-L-ALANINE AMIDASE AMID"/>
    <property type="match status" value="1"/>
</dbReference>
<evidence type="ECO:0000256" key="4">
    <source>
        <dbReference type="ARBA" id="ARBA00023316"/>
    </source>
</evidence>
<evidence type="ECO:0000256" key="2">
    <source>
        <dbReference type="ARBA" id="ARBA00011901"/>
    </source>
</evidence>